<dbReference type="Proteomes" id="UP000285310">
    <property type="component" value="Unassembled WGS sequence"/>
</dbReference>
<dbReference type="Gene3D" id="1.10.1040.10">
    <property type="entry name" value="N-(1-d-carboxylethyl)-l-norvaline Dehydrogenase, domain 2"/>
    <property type="match status" value="1"/>
</dbReference>
<dbReference type="GO" id="GO:0016491">
    <property type="term" value="F:oxidoreductase activity"/>
    <property type="evidence" value="ECO:0007669"/>
    <property type="project" value="UniProtKB-KW"/>
</dbReference>
<evidence type="ECO:0000313" key="7">
    <source>
        <dbReference type="Proteomes" id="UP000285310"/>
    </source>
</evidence>
<evidence type="ECO:0000256" key="3">
    <source>
        <dbReference type="PIRSR" id="PIRSR000103-1"/>
    </source>
</evidence>
<dbReference type="PIRSF" id="PIRSF000103">
    <property type="entry name" value="HIBADH"/>
    <property type="match status" value="1"/>
</dbReference>
<sequence>MKIGFIGLGAIGTPMAHNLVAAGLDVTVWNRTADKCKPLVEAGATQGDSPADCAACDVLITMLADDAALSALVEEHDLIGALGQTTVHVNMATVSIDFAKAMAEQHAAAGKTYIAAPVLGRPDIAKAGKLQIVAAGDADAIETARPAFDVMGAKVWPVGTDAYRANVIKLATNYMLMAAVETMGEAAALTASYDVEPGDFLEIVTSSVFAAPAYQGYAPAMAQRDYDNPEGFKLALGAKDVDLALAAGHANNVALPVGAAVRERLAEGMAAGEGDLDLSALAEGSRRAAHLDD</sequence>
<dbReference type="Pfam" id="PF03446">
    <property type="entry name" value="NAD_binding_2"/>
    <property type="match status" value="1"/>
</dbReference>
<feature type="active site" evidence="3">
    <location>
        <position position="169"/>
    </location>
</feature>
<dbReference type="InterPro" id="IPR029154">
    <property type="entry name" value="HIBADH-like_NADP-bd"/>
</dbReference>
<organism evidence="6 7">
    <name type="scientific">Salinisphaera japonica YTM-1</name>
    <dbReference type="NCBI Taxonomy" id="1209778"/>
    <lineage>
        <taxon>Bacteria</taxon>
        <taxon>Pseudomonadati</taxon>
        <taxon>Pseudomonadota</taxon>
        <taxon>Gammaproteobacteria</taxon>
        <taxon>Salinisphaerales</taxon>
        <taxon>Salinisphaeraceae</taxon>
        <taxon>Salinisphaera</taxon>
    </lineage>
</organism>
<dbReference type="PANTHER" id="PTHR43580:SF2">
    <property type="entry name" value="CYTOKINE-LIKE NUCLEAR FACTOR N-PAC"/>
    <property type="match status" value="1"/>
</dbReference>
<dbReference type="InterPro" id="IPR036291">
    <property type="entry name" value="NAD(P)-bd_dom_sf"/>
</dbReference>
<dbReference type="GO" id="GO:0050661">
    <property type="term" value="F:NADP binding"/>
    <property type="evidence" value="ECO:0007669"/>
    <property type="project" value="InterPro"/>
</dbReference>
<dbReference type="AlphaFoldDB" id="A0A423PT31"/>
<keyword evidence="1" id="KW-0560">Oxidoreductase</keyword>
<dbReference type="InterPro" id="IPR051265">
    <property type="entry name" value="HIBADH-related_NP60_sf"/>
</dbReference>
<dbReference type="InterPro" id="IPR008927">
    <property type="entry name" value="6-PGluconate_DH-like_C_sf"/>
</dbReference>
<feature type="domain" description="3-hydroxyisobutyrate dehydrogenase-like NAD-binding" evidence="5">
    <location>
        <begin position="165"/>
        <end position="282"/>
    </location>
</feature>
<accession>A0A423PT31</accession>
<dbReference type="EMBL" id="AYKG01000019">
    <property type="protein sequence ID" value="ROO28760.1"/>
    <property type="molecule type" value="Genomic_DNA"/>
</dbReference>
<evidence type="ECO:0000313" key="6">
    <source>
        <dbReference type="EMBL" id="ROO28760.1"/>
    </source>
</evidence>
<dbReference type="InterPro" id="IPR013328">
    <property type="entry name" value="6PGD_dom2"/>
</dbReference>
<dbReference type="InParanoid" id="A0A423PT31"/>
<feature type="domain" description="6-phosphogluconate dehydrogenase NADP-binding" evidence="4">
    <location>
        <begin position="2"/>
        <end position="156"/>
    </location>
</feature>
<evidence type="ECO:0000256" key="1">
    <source>
        <dbReference type="ARBA" id="ARBA00023002"/>
    </source>
</evidence>
<dbReference type="InterPro" id="IPR006115">
    <property type="entry name" value="6PGDH_NADP-bd"/>
</dbReference>
<comment type="caution">
    <text evidence="6">The sequence shown here is derived from an EMBL/GenBank/DDBJ whole genome shotgun (WGS) entry which is preliminary data.</text>
</comment>
<dbReference type="PANTHER" id="PTHR43580">
    <property type="entry name" value="OXIDOREDUCTASE GLYR1-RELATED"/>
    <property type="match status" value="1"/>
</dbReference>
<proteinExistence type="predicted"/>
<reference evidence="6 7" key="1">
    <citation type="submission" date="2013-10" db="EMBL/GenBank/DDBJ databases">
        <title>Salinisphaera japonica YTM-1 Genome Sequencing.</title>
        <authorList>
            <person name="Lai Q."/>
            <person name="Li C."/>
            <person name="Shao Z."/>
        </authorList>
    </citation>
    <scope>NUCLEOTIDE SEQUENCE [LARGE SCALE GENOMIC DNA]</scope>
    <source>
        <strain evidence="6 7">YTM-1</strain>
    </source>
</reference>
<gene>
    <name evidence="6" type="ORF">SAJA_07320</name>
</gene>
<dbReference type="Pfam" id="PF14833">
    <property type="entry name" value="NAD_binding_11"/>
    <property type="match status" value="1"/>
</dbReference>
<dbReference type="Gene3D" id="3.40.50.720">
    <property type="entry name" value="NAD(P)-binding Rossmann-like Domain"/>
    <property type="match status" value="1"/>
</dbReference>
<name>A0A423PT31_9GAMM</name>
<keyword evidence="2" id="KW-0520">NAD</keyword>
<dbReference type="GO" id="GO:0051287">
    <property type="term" value="F:NAD binding"/>
    <property type="evidence" value="ECO:0007669"/>
    <property type="project" value="InterPro"/>
</dbReference>
<dbReference type="SUPFAM" id="SSF48179">
    <property type="entry name" value="6-phosphogluconate dehydrogenase C-terminal domain-like"/>
    <property type="match status" value="1"/>
</dbReference>
<dbReference type="SUPFAM" id="SSF51735">
    <property type="entry name" value="NAD(P)-binding Rossmann-fold domains"/>
    <property type="match status" value="1"/>
</dbReference>
<protein>
    <submittedName>
        <fullName evidence="6">Oxidoreductase</fullName>
    </submittedName>
</protein>
<evidence type="ECO:0000256" key="2">
    <source>
        <dbReference type="ARBA" id="ARBA00023027"/>
    </source>
</evidence>
<dbReference type="InterPro" id="IPR015815">
    <property type="entry name" value="HIBADH-related"/>
</dbReference>
<keyword evidence="7" id="KW-1185">Reference proteome</keyword>
<dbReference type="RefSeq" id="WP_123657987.1">
    <property type="nucleotide sequence ID" value="NZ_AYKG01000019.1"/>
</dbReference>
<evidence type="ECO:0000259" key="5">
    <source>
        <dbReference type="Pfam" id="PF14833"/>
    </source>
</evidence>
<evidence type="ECO:0000259" key="4">
    <source>
        <dbReference type="Pfam" id="PF03446"/>
    </source>
</evidence>
<dbReference type="OrthoDB" id="9786703at2"/>